<comment type="caution">
    <text evidence="2">The sequence shown here is derived from an EMBL/GenBank/DDBJ whole genome shotgun (WGS) entry which is preliminary data.</text>
</comment>
<proteinExistence type="predicted"/>
<protein>
    <submittedName>
        <fullName evidence="2">Uncharacterized protein</fullName>
    </submittedName>
</protein>
<reference evidence="2 3" key="1">
    <citation type="submission" date="2020-08" db="EMBL/GenBank/DDBJ databases">
        <authorList>
            <person name="Koutsovoulos G."/>
            <person name="Danchin GJ E."/>
        </authorList>
    </citation>
    <scope>NUCLEOTIDE SEQUENCE [LARGE SCALE GENOMIC DNA]</scope>
</reference>
<evidence type="ECO:0000313" key="2">
    <source>
        <dbReference type="EMBL" id="CAD2147163.1"/>
    </source>
</evidence>
<evidence type="ECO:0000256" key="1">
    <source>
        <dbReference type="SAM" id="MobiDB-lite"/>
    </source>
</evidence>
<name>A0A6V7U658_MELEN</name>
<evidence type="ECO:0000313" key="3">
    <source>
        <dbReference type="Proteomes" id="UP000580250"/>
    </source>
</evidence>
<gene>
    <name evidence="2" type="ORF">MENT_LOCUS8886</name>
</gene>
<accession>A0A6V7U658</accession>
<sequence>MCLLSITPEVGRNSQRCRKSELPEIGNGSKVGTRKSEIKIFFSEIGNRKGKNAGNRKSEGGNRK</sequence>
<organism evidence="2 3">
    <name type="scientific">Meloidogyne enterolobii</name>
    <name type="common">Root-knot nematode worm</name>
    <name type="synonym">Meloidogyne mayaguensis</name>
    <dbReference type="NCBI Taxonomy" id="390850"/>
    <lineage>
        <taxon>Eukaryota</taxon>
        <taxon>Metazoa</taxon>
        <taxon>Ecdysozoa</taxon>
        <taxon>Nematoda</taxon>
        <taxon>Chromadorea</taxon>
        <taxon>Rhabditida</taxon>
        <taxon>Tylenchina</taxon>
        <taxon>Tylenchomorpha</taxon>
        <taxon>Tylenchoidea</taxon>
        <taxon>Meloidogynidae</taxon>
        <taxon>Meloidogyninae</taxon>
        <taxon>Meloidogyne</taxon>
    </lineage>
</organism>
<feature type="region of interest" description="Disordered" evidence="1">
    <location>
        <begin position="44"/>
        <end position="64"/>
    </location>
</feature>
<dbReference type="Proteomes" id="UP000580250">
    <property type="component" value="Unassembled WGS sequence"/>
</dbReference>
<dbReference type="EMBL" id="CAJEWN010000038">
    <property type="protein sequence ID" value="CAD2147163.1"/>
    <property type="molecule type" value="Genomic_DNA"/>
</dbReference>
<dbReference type="AlphaFoldDB" id="A0A6V7U658"/>